<dbReference type="AlphaFoldDB" id="A0A6N4RF93"/>
<evidence type="ECO:0000313" key="2">
    <source>
        <dbReference type="Proteomes" id="UP000320948"/>
    </source>
</evidence>
<accession>A0A6N4RF93</accession>
<dbReference type="Pfam" id="PF12915">
    <property type="entry name" value="DUF3833"/>
    <property type="match status" value="1"/>
</dbReference>
<comment type="caution">
    <text evidence="1">The sequence shown here is derived from an EMBL/GenBank/DDBJ whole genome shotgun (WGS) entry which is preliminary data.</text>
</comment>
<proteinExistence type="predicted"/>
<organism evidence="1 2">
    <name type="scientific">Blastochloris viridis</name>
    <name type="common">Rhodopseudomonas viridis</name>
    <dbReference type="NCBI Taxonomy" id="1079"/>
    <lineage>
        <taxon>Bacteria</taxon>
        <taxon>Pseudomonadati</taxon>
        <taxon>Pseudomonadota</taxon>
        <taxon>Alphaproteobacteria</taxon>
        <taxon>Hyphomicrobiales</taxon>
        <taxon>Blastochloridaceae</taxon>
        <taxon>Blastochloris</taxon>
    </lineage>
</organism>
<dbReference type="InterPro" id="IPR024409">
    <property type="entry name" value="DUF3833"/>
</dbReference>
<dbReference type="EMBL" id="VAFM01000001">
    <property type="protein sequence ID" value="TKW61969.1"/>
    <property type="molecule type" value="Genomic_DNA"/>
</dbReference>
<reference evidence="1 2" key="1">
    <citation type="journal article" date="2017" name="Nat. Commun.">
        <title>In situ click chemistry generation of cyclooxygenase-2 inhibitors.</title>
        <authorList>
            <person name="Bhardwaj A."/>
            <person name="Kaur J."/>
            <person name="Wuest M."/>
            <person name="Wuest F."/>
        </authorList>
    </citation>
    <scope>NUCLEOTIDE SEQUENCE [LARGE SCALE GENOMIC DNA]</scope>
    <source>
        <strain evidence="1">S2_018_000_R2_106</strain>
    </source>
</reference>
<name>A0A6N4RF93_BLAVI</name>
<sequence>MRSTGSAGPRLLQRQHPEEPVGSGCCKAPAGAFFSSSGTSVPRCGCLCMKRFCLLAVLGLSACAAGPDYYAAETPKMDFITYFSGTTHGYGAIYDFRGRQTDRFYVKVEGTAGKDSRGRRTLEMAEDFTYTSGKTQKRNWSVVEIAPGQLEGKAADVPGLAKGTESGSAIQFRYPITITRDNGKTITLSSNDWMWMMPHNTVQNRNTLSKFGVPVAELVMSFTKSAP</sequence>
<dbReference type="Proteomes" id="UP000320948">
    <property type="component" value="Unassembled WGS sequence"/>
</dbReference>
<gene>
    <name evidence="1" type="ORF">DI628_04930</name>
</gene>
<evidence type="ECO:0000313" key="1">
    <source>
        <dbReference type="EMBL" id="TKW61969.1"/>
    </source>
</evidence>
<protein>
    <submittedName>
        <fullName evidence="1">DUF3833 domain-containing protein</fullName>
    </submittedName>
</protein>